<feature type="region of interest" description="Disordered" evidence="1">
    <location>
        <begin position="1"/>
        <end position="21"/>
    </location>
</feature>
<proteinExistence type="predicted"/>
<dbReference type="InterPro" id="IPR029036">
    <property type="entry name" value="P5CR_dimer"/>
</dbReference>
<dbReference type="Gene3D" id="1.10.3730.10">
    <property type="entry name" value="ProC C-terminal domain-like"/>
    <property type="match status" value="1"/>
</dbReference>
<dbReference type="InterPro" id="IPR008927">
    <property type="entry name" value="6-PGluconate_DH-like_C_sf"/>
</dbReference>
<evidence type="ECO:0000256" key="1">
    <source>
        <dbReference type="SAM" id="MobiDB-lite"/>
    </source>
</evidence>
<comment type="caution">
    <text evidence="3">The sequence shown here is derived from an EMBL/GenBank/DDBJ whole genome shotgun (WGS) entry which is preliminary data.</text>
</comment>
<dbReference type="Pfam" id="PF14748">
    <property type="entry name" value="P5CR_dimer"/>
    <property type="match status" value="1"/>
</dbReference>
<accession>A0A511VCR6</accession>
<name>A0A511VCR6_9BACL</name>
<dbReference type="EMBL" id="BJXX01000148">
    <property type="protein sequence ID" value="GEN35728.1"/>
    <property type="molecule type" value="Genomic_DNA"/>
</dbReference>
<feature type="domain" description="Pyrroline-5-carboxylate reductase dimerisation" evidence="2">
    <location>
        <begin position="2"/>
        <end position="53"/>
    </location>
</feature>
<dbReference type="SUPFAM" id="SSF48179">
    <property type="entry name" value="6-phosphogluconate dehydrogenase C-terminal domain-like"/>
    <property type="match status" value="1"/>
</dbReference>
<evidence type="ECO:0000313" key="3">
    <source>
        <dbReference type="EMBL" id="GEN35728.1"/>
    </source>
</evidence>
<keyword evidence="4" id="KW-1185">Reference proteome</keyword>
<organism evidence="3 4">
    <name type="scientific">Aneurinibacillus danicus</name>
    <dbReference type="NCBI Taxonomy" id="267746"/>
    <lineage>
        <taxon>Bacteria</taxon>
        <taxon>Bacillati</taxon>
        <taxon>Bacillota</taxon>
        <taxon>Bacilli</taxon>
        <taxon>Bacillales</taxon>
        <taxon>Paenibacillaceae</taxon>
        <taxon>Aneurinibacillus group</taxon>
        <taxon>Aneurinibacillus</taxon>
    </lineage>
</organism>
<reference evidence="3 4" key="1">
    <citation type="submission" date="2019-07" db="EMBL/GenBank/DDBJ databases">
        <title>Whole genome shotgun sequence of Aneurinibacillus danicus NBRC 102444.</title>
        <authorList>
            <person name="Hosoyama A."/>
            <person name="Uohara A."/>
            <person name="Ohji S."/>
            <person name="Ichikawa N."/>
        </authorList>
    </citation>
    <scope>NUCLEOTIDE SEQUENCE [LARGE SCALE GENOMIC DNA]</scope>
    <source>
        <strain evidence="3 4">NBRC 102444</strain>
    </source>
</reference>
<sequence>MLMETDESPEALCKKVTSPNGTTAAGLTALAENGCGKAIEAAIKSAAKRSRELSEEFERVPVRS</sequence>
<dbReference type="AlphaFoldDB" id="A0A511VCR6"/>
<gene>
    <name evidence="3" type="ORF">ADA01nite_31880</name>
</gene>
<evidence type="ECO:0000313" key="4">
    <source>
        <dbReference type="Proteomes" id="UP000321157"/>
    </source>
</evidence>
<dbReference type="Proteomes" id="UP000321157">
    <property type="component" value="Unassembled WGS sequence"/>
</dbReference>
<protein>
    <recommendedName>
        <fullName evidence="2">Pyrroline-5-carboxylate reductase dimerisation domain-containing protein</fullName>
    </recommendedName>
</protein>
<evidence type="ECO:0000259" key="2">
    <source>
        <dbReference type="Pfam" id="PF14748"/>
    </source>
</evidence>